<feature type="compositionally biased region" description="Basic and acidic residues" evidence="1">
    <location>
        <begin position="1"/>
        <end position="30"/>
    </location>
</feature>
<comment type="caution">
    <text evidence="2">The sequence shown here is derived from an EMBL/GenBank/DDBJ whole genome shotgun (WGS) entry which is preliminary data.</text>
</comment>
<evidence type="ECO:0000313" key="2">
    <source>
        <dbReference type="EMBL" id="RYR14527.1"/>
    </source>
</evidence>
<protein>
    <recommendedName>
        <fullName evidence="4">Retrotransposon gag domain-containing protein</fullName>
    </recommendedName>
</protein>
<dbReference type="AlphaFoldDB" id="A0A444ZK20"/>
<evidence type="ECO:0000256" key="1">
    <source>
        <dbReference type="SAM" id="MobiDB-lite"/>
    </source>
</evidence>
<organism evidence="2 3">
    <name type="scientific">Arachis hypogaea</name>
    <name type="common">Peanut</name>
    <dbReference type="NCBI Taxonomy" id="3818"/>
    <lineage>
        <taxon>Eukaryota</taxon>
        <taxon>Viridiplantae</taxon>
        <taxon>Streptophyta</taxon>
        <taxon>Embryophyta</taxon>
        <taxon>Tracheophyta</taxon>
        <taxon>Spermatophyta</taxon>
        <taxon>Magnoliopsida</taxon>
        <taxon>eudicotyledons</taxon>
        <taxon>Gunneridae</taxon>
        <taxon>Pentapetalae</taxon>
        <taxon>rosids</taxon>
        <taxon>fabids</taxon>
        <taxon>Fabales</taxon>
        <taxon>Fabaceae</taxon>
        <taxon>Papilionoideae</taxon>
        <taxon>50 kb inversion clade</taxon>
        <taxon>dalbergioids sensu lato</taxon>
        <taxon>Dalbergieae</taxon>
        <taxon>Pterocarpus clade</taxon>
        <taxon>Arachis</taxon>
    </lineage>
</organism>
<dbReference type="Proteomes" id="UP000289738">
    <property type="component" value="Chromosome B04"/>
</dbReference>
<evidence type="ECO:0008006" key="4">
    <source>
        <dbReference type="Google" id="ProtNLM"/>
    </source>
</evidence>
<feature type="region of interest" description="Disordered" evidence="1">
    <location>
        <begin position="78"/>
        <end position="163"/>
    </location>
</feature>
<dbReference type="PANTHER" id="PTHR33223:SF10">
    <property type="entry name" value="AMINOTRANSFERASE-LIKE PLANT MOBILE DOMAIN-CONTAINING PROTEIN"/>
    <property type="match status" value="1"/>
</dbReference>
<name>A0A444ZK20_ARAHY</name>
<dbReference type="EMBL" id="SDMP01000014">
    <property type="protein sequence ID" value="RYR14527.1"/>
    <property type="molecule type" value="Genomic_DNA"/>
</dbReference>
<keyword evidence="3" id="KW-1185">Reference proteome</keyword>
<gene>
    <name evidence="2" type="ORF">Ahy_B04g071119</name>
</gene>
<sequence>MVDGLEEHSISHQDDSRTRNPTPKHQEAVLHGRIASAIHNNENGPVITKTRHPENSKDKSAQIIQELCHRVQELEGRVATKEKHNAKNGSHATSRSRSRHGRSPERRHDKRHDRSASRDLRHGRSPERRHDKRHDRSASRDLRHDRSPDEDRRYRETKRTRNDHVIMGATPFTERILKAKLPKGFDKPTDMKYDGTKDPQEHLTAFEARMNLESATDAIRCRAFPVTLAGPAIKWFNALPNGSIASFRDISQRFMAQFTTRITKAKHPSAYWE</sequence>
<dbReference type="PANTHER" id="PTHR33223">
    <property type="entry name" value="CCHC-TYPE DOMAIN-CONTAINING PROTEIN"/>
    <property type="match status" value="1"/>
</dbReference>
<evidence type="ECO:0000313" key="3">
    <source>
        <dbReference type="Proteomes" id="UP000289738"/>
    </source>
</evidence>
<feature type="compositionally biased region" description="Basic and acidic residues" evidence="1">
    <location>
        <begin position="51"/>
        <end position="60"/>
    </location>
</feature>
<accession>A0A444ZK20</accession>
<reference evidence="2 3" key="1">
    <citation type="submission" date="2019-01" db="EMBL/GenBank/DDBJ databases">
        <title>Sequencing of cultivated peanut Arachis hypogaea provides insights into genome evolution and oil improvement.</title>
        <authorList>
            <person name="Chen X."/>
        </authorList>
    </citation>
    <scope>NUCLEOTIDE SEQUENCE [LARGE SCALE GENOMIC DNA]</scope>
    <source>
        <strain evidence="3">cv. Fuhuasheng</strain>
        <tissue evidence="2">Leaves</tissue>
    </source>
</reference>
<proteinExistence type="predicted"/>
<feature type="compositionally biased region" description="Basic and acidic residues" evidence="1">
    <location>
        <begin position="102"/>
        <end position="163"/>
    </location>
</feature>
<feature type="region of interest" description="Disordered" evidence="1">
    <location>
        <begin position="1"/>
        <end position="60"/>
    </location>
</feature>